<sequence>MIISFSLGFGTAPGRISAATLTVARVNPGPASLNGYITCLWHGTSSPCGTAGDLQALDWSNSSAVHFRTWAFRGAGTGTAYYATKSINNSACLRVRVRLEYPIGTWRGDELYTHTSLFGTDGYTYAITGSTSYQYTSHTIGTSVAPYPNGDLSTCTSSGIHLHQGADGASRNTGTYSSTGSYSDISANSRWQHEWSWYN</sequence>
<accession>A0A2A9HDR8</accession>
<evidence type="ECO:0000313" key="1">
    <source>
        <dbReference type="EMBL" id="PFG74144.1"/>
    </source>
</evidence>
<name>A0A2A9HDR8_TEPT2</name>
<dbReference type="EMBL" id="PDJQ01000001">
    <property type="protein sequence ID" value="PFG74144.1"/>
    <property type="molecule type" value="Genomic_DNA"/>
</dbReference>
<dbReference type="AlphaFoldDB" id="A0A2A9HDR8"/>
<keyword evidence="2" id="KW-1185">Reference proteome</keyword>
<gene>
    <name evidence="1" type="ORF">A9A59_1355</name>
</gene>
<reference evidence="1 2" key="1">
    <citation type="submission" date="2017-09" db="EMBL/GenBank/DDBJ databases">
        <title>Sequencing the genomes of two abundant thermophiles in Great Basin hot springs: Thermocrinis jamiesonii and novel Chloroflexi Thermoflexus hugenholtzii.</title>
        <authorList>
            <person name="Hedlund B."/>
        </authorList>
    </citation>
    <scope>NUCLEOTIDE SEQUENCE [LARGE SCALE GENOMIC DNA]</scope>
    <source>
        <strain evidence="1 2">G233</strain>
    </source>
</reference>
<evidence type="ECO:0000313" key="2">
    <source>
        <dbReference type="Proteomes" id="UP000223071"/>
    </source>
</evidence>
<organism evidence="1 2">
    <name type="scientific">Tepidiforma thermophila (strain KCTC 52669 / CGMCC 1.13589 / G233)</name>
    <dbReference type="NCBI Taxonomy" id="2761530"/>
    <lineage>
        <taxon>Bacteria</taxon>
        <taxon>Bacillati</taxon>
        <taxon>Chloroflexota</taxon>
        <taxon>Tepidiformia</taxon>
        <taxon>Tepidiformales</taxon>
        <taxon>Tepidiformaceae</taxon>
        <taxon>Tepidiforma</taxon>
    </lineage>
</organism>
<comment type="caution">
    <text evidence="1">The sequence shown here is derived from an EMBL/GenBank/DDBJ whole genome shotgun (WGS) entry which is preliminary data.</text>
</comment>
<proteinExistence type="predicted"/>
<dbReference type="Proteomes" id="UP000223071">
    <property type="component" value="Unassembled WGS sequence"/>
</dbReference>
<protein>
    <submittedName>
        <fullName evidence="1">Uncharacterized protein</fullName>
    </submittedName>
</protein>